<dbReference type="InterPro" id="IPR001173">
    <property type="entry name" value="Glyco_trans_2-like"/>
</dbReference>
<dbReference type="RefSeq" id="WP_388003487.1">
    <property type="nucleotide sequence ID" value="NZ_JBHUEE010000002.1"/>
</dbReference>
<dbReference type="SUPFAM" id="SSF53448">
    <property type="entry name" value="Nucleotide-diphospho-sugar transferases"/>
    <property type="match status" value="1"/>
</dbReference>
<accession>A0ABW4L188</accession>
<proteinExistence type="predicted"/>
<feature type="domain" description="Glycosyltransferase 2-like" evidence="1">
    <location>
        <begin position="16"/>
        <end position="143"/>
    </location>
</feature>
<name>A0ABW4L188_9MICO</name>
<evidence type="ECO:0000259" key="1">
    <source>
        <dbReference type="Pfam" id="PF00535"/>
    </source>
</evidence>
<comment type="caution">
    <text evidence="2">The sequence shown here is derived from an EMBL/GenBank/DDBJ whole genome shotgun (WGS) entry which is preliminary data.</text>
</comment>
<dbReference type="Pfam" id="PF00535">
    <property type="entry name" value="Glycos_transf_2"/>
    <property type="match status" value="1"/>
</dbReference>
<keyword evidence="2" id="KW-0328">Glycosyltransferase</keyword>
<dbReference type="Gene3D" id="3.90.550.10">
    <property type="entry name" value="Spore Coat Polysaccharide Biosynthesis Protein SpsA, Chain A"/>
    <property type="match status" value="1"/>
</dbReference>
<keyword evidence="2" id="KW-0808">Transferase</keyword>
<dbReference type="GO" id="GO:0016757">
    <property type="term" value="F:glycosyltransferase activity"/>
    <property type="evidence" value="ECO:0007669"/>
    <property type="project" value="UniProtKB-KW"/>
</dbReference>
<dbReference type="EMBL" id="JBHUEE010000002">
    <property type="protein sequence ID" value="MFD1717376.1"/>
    <property type="molecule type" value="Genomic_DNA"/>
</dbReference>
<dbReference type="InterPro" id="IPR050834">
    <property type="entry name" value="Glycosyltransf_2"/>
</dbReference>
<protein>
    <submittedName>
        <fullName evidence="2">Glycosyltransferase family 2 protein</fullName>
        <ecNumber evidence="2">2.4.-.-</ecNumber>
    </submittedName>
</protein>
<organism evidence="2 3">
    <name type="scientific">Georgenia deserti</name>
    <dbReference type="NCBI Taxonomy" id="2093781"/>
    <lineage>
        <taxon>Bacteria</taxon>
        <taxon>Bacillati</taxon>
        <taxon>Actinomycetota</taxon>
        <taxon>Actinomycetes</taxon>
        <taxon>Micrococcales</taxon>
        <taxon>Bogoriellaceae</taxon>
        <taxon>Georgenia</taxon>
    </lineage>
</organism>
<keyword evidence="3" id="KW-1185">Reference proteome</keyword>
<evidence type="ECO:0000313" key="3">
    <source>
        <dbReference type="Proteomes" id="UP001597277"/>
    </source>
</evidence>
<dbReference type="EC" id="2.4.-.-" evidence="2"/>
<dbReference type="PANTHER" id="PTHR43685:SF2">
    <property type="entry name" value="GLYCOSYLTRANSFERASE 2-LIKE DOMAIN-CONTAINING PROTEIN"/>
    <property type="match status" value="1"/>
</dbReference>
<dbReference type="PANTHER" id="PTHR43685">
    <property type="entry name" value="GLYCOSYLTRANSFERASE"/>
    <property type="match status" value="1"/>
</dbReference>
<gene>
    <name evidence="2" type="ORF">ACFSE6_05995</name>
</gene>
<reference evidence="3" key="1">
    <citation type="journal article" date="2019" name="Int. J. Syst. Evol. Microbiol.">
        <title>The Global Catalogue of Microorganisms (GCM) 10K type strain sequencing project: providing services to taxonomists for standard genome sequencing and annotation.</title>
        <authorList>
            <consortium name="The Broad Institute Genomics Platform"/>
            <consortium name="The Broad Institute Genome Sequencing Center for Infectious Disease"/>
            <person name="Wu L."/>
            <person name="Ma J."/>
        </authorList>
    </citation>
    <scope>NUCLEOTIDE SEQUENCE [LARGE SCALE GENOMIC DNA]</scope>
    <source>
        <strain evidence="3">JCM 17130</strain>
    </source>
</reference>
<dbReference type="Proteomes" id="UP001597277">
    <property type="component" value="Unassembled WGS sequence"/>
</dbReference>
<dbReference type="InterPro" id="IPR029044">
    <property type="entry name" value="Nucleotide-diphossugar_trans"/>
</dbReference>
<sequence length="294" mass="31950">MTPDTGGDSRRHPTVSVIIPCKDGEATVGAQLRALLRQSAPVAFEILVCDNGSTDGTARVVDDYSVAANGVRLIDASDAVGINHARNVGLSEARGELMLFCDADDVVQPGWLAGHWRAYRGGADVLAGRCIRVGPGGQRFGETGWNDTLNFLPWATGANFGISRAVLEKCGLMDETYRGGGDETEYCWRAQLAGFELAFVPDARIDYRQRDDARSAFRQGLGYGRSHVRLYVAYNPSGMRRPSVAKGVLSTGRAVARTALALMTRSDTLPQRMKELGIKVGRIRESVKSRRLFI</sequence>
<evidence type="ECO:0000313" key="2">
    <source>
        <dbReference type="EMBL" id="MFD1717376.1"/>
    </source>
</evidence>